<protein>
    <submittedName>
        <fullName evidence="1">Uncharacterized protein</fullName>
    </submittedName>
</protein>
<evidence type="ECO:0000313" key="1">
    <source>
        <dbReference type="EMBL" id="KAK3949138.1"/>
    </source>
</evidence>
<name>A0AAN6NQH3_9PEZI</name>
<organism evidence="1 2">
    <name type="scientific">Pseudoneurospora amorphoporcata</name>
    <dbReference type="NCBI Taxonomy" id="241081"/>
    <lineage>
        <taxon>Eukaryota</taxon>
        <taxon>Fungi</taxon>
        <taxon>Dikarya</taxon>
        <taxon>Ascomycota</taxon>
        <taxon>Pezizomycotina</taxon>
        <taxon>Sordariomycetes</taxon>
        <taxon>Sordariomycetidae</taxon>
        <taxon>Sordariales</taxon>
        <taxon>Sordariaceae</taxon>
        <taxon>Pseudoneurospora</taxon>
    </lineage>
</organism>
<dbReference type="EMBL" id="MU859227">
    <property type="protein sequence ID" value="KAK3949138.1"/>
    <property type="molecule type" value="Genomic_DNA"/>
</dbReference>
<comment type="caution">
    <text evidence="1">The sequence shown here is derived from an EMBL/GenBank/DDBJ whole genome shotgun (WGS) entry which is preliminary data.</text>
</comment>
<sequence>MCIERVYITVCWHCDAEHGASNTSQATCERARASNLRWGGCGYTSTVDHVRHSPCTSCYRRHQIMNYRR</sequence>
<evidence type="ECO:0000313" key="2">
    <source>
        <dbReference type="Proteomes" id="UP001303222"/>
    </source>
</evidence>
<keyword evidence="2" id="KW-1185">Reference proteome</keyword>
<reference evidence="1" key="1">
    <citation type="journal article" date="2023" name="Mol. Phylogenet. Evol.">
        <title>Genome-scale phylogeny and comparative genomics of the fungal order Sordariales.</title>
        <authorList>
            <person name="Hensen N."/>
            <person name="Bonometti L."/>
            <person name="Westerberg I."/>
            <person name="Brannstrom I.O."/>
            <person name="Guillou S."/>
            <person name="Cros-Aarteil S."/>
            <person name="Calhoun S."/>
            <person name="Haridas S."/>
            <person name="Kuo A."/>
            <person name="Mondo S."/>
            <person name="Pangilinan J."/>
            <person name="Riley R."/>
            <person name="LaButti K."/>
            <person name="Andreopoulos B."/>
            <person name="Lipzen A."/>
            <person name="Chen C."/>
            <person name="Yan M."/>
            <person name="Daum C."/>
            <person name="Ng V."/>
            <person name="Clum A."/>
            <person name="Steindorff A."/>
            <person name="Ohm R.A."/>
            <person name="Martin F."/>
            <person name="Silar P."/>
            <person name="Natvig D.O."/>
            <person name="Lalanne C."/>
            <person name="Gautier V."/>
            <person name="Ament-Velasquez S.L."/>
            <person name="Kruys A."/>
            <person name="Hutchinson M.I."/>
            <person name="Powell A.J."/>
            <person name="Barry K."/>
            <person name="Miller A.N."/>
            <person name="Grigoriev I.V."/>
            <person name="Debuchy R."/>
            <person name="Gladieux P."/>
            <person name="Hiltunen Thoren M."/>
            <person name="Johannesson H."/>
        </authorList>
    </citation>
    <scope>NUCLEOTIDE SEQUENCE</scope>
    <source>
        <strain evidence="1">CBS 626.80</strain>
    </source>
</reference>
<dbReference type="AlphaFoldDB" id="A0AAN6NQH3"/>
<gene>
    <name evidence="1" type="ORF">QBC32DRAFT_220416</name>
</gene>
<accession>A0AAN6NQH3</accession>
<proteinExistence type="predicted"/>
<reference evidence="1" key="2">
    <citation type="submission" date="2023-06" db="EMBL/GenBank/DDBJ databases">
        <authorList>
            <consortium name="Lawrence Berkeley National Laboratory"/>
            <person name="Mondo S.J."/>
            <person name="Hensen N."/>
            <person name="Bonometti L."/>
            <person name="Westerberg I."/>
            <person name="Brannstrom I.O."/>
            <person name="Guillou S."/>
            <person name="Cros-Aarteil S."/>
            <person name="Calhoun S."/>
            <person name="Haridas S."/>
            <person name="Kuo A."/>
            <person name="Pangilinan J."/>
            <person name="Riley R."/>
            <person name="Labutti K."/>
            <person name="Andreopoulos B."/>
            <person name="Lipzen A."/>
            <person name="Chen C."/>
            <person name="Yanf M."/>
            <person name="Daum C."/>
            <person name="Ng V."/>
            <person name="Clum A."/>
            <person name="Steindorff A."/>
            <person name="Ohm R."/>
            <person name="Martin F."/>
            <person name="Silar P."/>
            <person name="Natvig D."/>
            <person name="Lalanne C."/>
            <person name="Gautier V."/>
            <person name="Ament-Velasquez S.L."/>
            <person name="Kruys A."/>
            <person name="Hutchinson M.I."/>
            <person name="Powell A.J."/>
            <person name="Barry K."/>
            <person name="Miller A.N."/>
            <person name="Grigoriev I.V."/>
            <person name="Debuchy R."/>
            <person name="Gladieux P."/>
            <person name="Thoren M.H."/>
            <person name="Johannesson H."/>
        </authorList>
    </citation>
    <scope>NUCLEOTIDE SEQUENCE</scope>
    <source>
        <strain evidence="1">CBS 626.80</strain>
    </source>
</reference>
<dbReference type="Proteomes" id="UP001303222">
    <property type="component" value="Unassembled WGS sequence"/>
</dbReference>